<dbReference type="Proteomes" id="UP000298805">
    <property type="component" value="Chromosome"/>
</dbReference>
<dbReference type="InterPro" id="IPR028098">
    <property type="entry name" value="Glyco_trans_4-like_N"/>
</dbReference>
<dbReference type="EMBL" id="CP027432">
    <property type="protein sequence ID" value="QCI29238.1"/>
    <property type="molecule type" value="Genomic_DNA"/>
</dbReference>
<evidence type="ECO:0000259" key="2">
    <source>
        <dbReference type="Pfam" id="PF13439"/>
    </source>
</evidence>
<proteinExistence type="predicted"/>
<evidence type="ECO:0000259" key="1">
    <source>
        <dbReference type="Pfam" id="PF00534"/>
    </source>
</evidence>
<evidence type="ECO:0000313" key="3">
    <source>
        <dbReference type="EMBL" id="QCI29238.1"/>
    </source>
</evidence>
<dbReference type="PANTHER" id="PTHR12526">
    <property type="entry name" value="GLYCOSYLTRANSFERASE"/>
    <property type="match status" value="1"/>
</dbReference>
<dbReference type="Pfam" id="PF13439">
    <property type="entry name" value="Glyco_transf_4"/>
    <property type="match status" value="1"/>
</dbReference>
<gene>
    <name evidence="3" type="ORF">C6V80_08630</name>
</gene>
<dbReference type="InterPro" id="IPR001296">
    <property type="entry name" value="Glyco_trans_1"/>
</dbReference>
<dbReference type="PANTHER" id="PTHR12526:SF630">
    <property type="entry name" value="GLYCOSYLTRANSFERASE"/>
    <property type="match status" value="1"/>
</dbReference>
<accession>A0ABX5TKW9</accession>
<organism evidence="3 4">
    <name type="scientific">Caminibacter pacificus</name>
    <dbReference type="NCBI Taxonomy" id="1424653"/>
    <lineage>
        <taxon>Bacteria</taxon>
        <taxon>Pseudomonadati</taxon>
        <taxon>Campylobacterota</taxon>
        <taxon>Epsilonproteobacteria</taxon>
        <taxon>Nautiliales</taxon>
        <taxon>Nautiliaceae</taxon>
        <taxon>Caminibacter</taxon>
    </lineage>
</organism>
<feature type="domain" description="Glycosyl transferase family 1" evidence="1">
    <location>
        <begin position="168"/>
        <end position="337"/>
    </location>
</feature>
<reference evidence="3" key="1">
    <citation type="submission" date="2019-06" db="EMBL/GenBank/DDBJ databases">
        <title>A comparative analysis of the Nautiliaceae.</title>
        <authorList>
            <person name="Grosche A."/>
            <person name="Smedile F."/>
            <person name="Vetriani C."/>
        </authorList>
    </citation>
    <scope>NUCLEOTIDE SEQUENCE</scope>
    <source>
        <strain evidence="3">TB6</strain>
    </source>
</reference>
<name>A0ABX5TKW9_9BACT</name>
<feature type="domain" description="Glycosyltransferase subfamily 4-like N-terminal" evidence="2">
    <location>
        <begin position="4"/>
        <end position="164"/>
    </location>
</feature>
<keyword evidence="4" id="KW-1185">Reference proteome</keyword>
<evidence type="ECO:0000313" key="4">
    <source>
        <dbReference type="Proteomes" id="UP000298805"/>
    </source>
</evidence>
<sequence>MASGGAERVVSLLLKHLNQKYEIELVLMNDTIFYEIPENVKITFLEKSNPTEPGLIKLLKLPFLAYKYSKIKSDISLSFMNRPNYINVLSKFFGKKSKIIISERAMPSKQHSLGLQGKINRFLIKTFYKKADLVIANSKGNSYDLQKNFCVKKIKTIYNPIEPKECQKTKNEKFMFVTIGRLDEGKNHALLIKALKESNLNANLLIIGDGPLRKELEDLSKSLNLKEKVKFLGIQKDVYRFLSKADCFVFSSNYEGFPNVLLEALNCSLPVISTDCKSGPREILAPETYFLKETESVELAKYGILVKPKSVENFAKAMKLMYQDKELRYNYAINSKKAIENFKIEKIIKEWERILDEFES</sequence>
<dbReference type="Gene3D" id="3.40.50.2000">
    <property type="entry name" value="Glycogen Phosphorylase B"/>
    <property type="match status" value="2"/>
</dbReference>
<dbReference type="Pfam" id="PF00534">
    <property type="entry name" value="Glycos_transf_1"/>
    <property type="match status" value="1"/>
</dbReference>
<protein>
    <submittedName>
        <fullName evidence="3">Glycosyltransferase family 4 protein</fullName>
    </submittedName>
</protein>
<dbReference type="SUPFAM" id="SSF53756">
    <property type="entry name" value="UDP-Glycosyltransferase/glycogen phosphorylase"/>
    <property type="match status" value="1"/>
</dbReference>